<gene>
    <name evidence="4" type="ORF">B5807_03435</name>
</gene>
<dbReference type="PANTHER" id="PTHR24320">
    <property type="entry name" value="RETINOL DEHYDROGENASE"/>
    <property type="match status" value="1"/>
</dbReference>
<name>A0A1Y2MA72_EPING</name>
<evidence type="ECO:0000256" key="3">
    <source>
        <dbReference type="ARBA" id="ARBA00023002"/>
    </source>
</evidence>
<protein>
    <submittedName>
        <fullName evidence="4">Uncharacterized protein</fullName>
    </submittedName>
</protein>
<dbReference type="Proteomes" id="UP000193240">
    <property type="component" value="Unassembled WGS sequence"/>
</dbReference>
<dbReference type="STRING" id="105696.A0A1Y2MA72"/>
<dbReference type="Gene3D" id="3.40.50.720">
    <property type="entry name" value="NAD(P)-binding Rossmann-like Domain"/>
    <property type="match status" value="1"/>
</dbReference>
<evidence type="ECO:0000313" key="4">
    <source>
        <dbReference type="EMBL" id="OSS52128.1"/>
    </source>
</evidence>
<dbReference type="SUPFAM" id="SSF51735">
    <property type="entry name" value="NAD(P)-binding Rossmann-fold domains"/>
    <property type="match status" value="1"/>
</dbReference>
<organism evidence="4 5">
    <name type="scientific">Epicoccum nigrum</name>
    <name type="common">Soil fungus</name>
    <name type="synonym">Epicoccum purpurascens</name>
    <dbReference type="NCBI Taxonomy" id="105696"/>
    <lineage>
        <taxon>Eukaryota</taxon>
        <taxon>Fungi</taxon>
        <taxon>Dikarya</taxon>
        <taxon>Ascomycota</taxon>
        <taxon>Pezizomycotina</taxon>
        <taxon>Dothideomycetes</taxon>
        <taxon>Pleosporomycetidae</taxon>
        <taxon>Pleosporales</taxon>
        <taxon>Pleosporineae</taxon>
        <taxon>Didymellaceae</taxon>
        <taxon>Epicoccum</taxon>
    </lineage>
</organism>
<keyword evidence="2" id="KW-0521">NADP</keyword>
<dbReference type="InterPro" id="IPR002347">
    <property type="entry name" value="SDR_fam"/>
</dbReference>
<dbReference type="InParanoid" id="A0A1Y2MA72"/>
<reference evidence="4 5" key="1">
    <citation type="journal article" date="2017" name="Genome Announc.">
        <title>Genome sequence of the saprophytic ascomycete Epicoccum nigrum ICMP 19927 strain isolated from New Zealand.</title>
        <authorList>
            <person name="Fokin M."/>
            <person name="Fleetwood D."/>
            <person name="Weir B.S."/>
            <person name="Villas-Boas S.G."/>
        </authorList>
    </citation>
    <scope>NUCLEOTIDE SEQUENCE [LARGE SCALE GENOMIC DNA]</scope>
    <source>
        <strain evidence="4 5">ICMP 19927</strain>
    </source>
</reference>
<evidence type="ECO:0000313" key="5">
    <source>
        <dbReference type="Proteomes" id="UP000193240"/>
    </source>
</evidence>
<dbReference type="PRINTS" id="PR00081">
    <property type="entry name" value="GDHRDH"/>
</dbReference>
<sequence length="386" mass="42430">MHIRVNEVAAQSEEHWLLYFPLHIIDHYIIIKTFGETRPTMAFIPEPLRMLATSPALGDLSSDGPLAYALRQKLTGWVKMPATLNLESNTVLVTGATSGVGYQTARQVLHLGANLVIGARDMAKAKQCIQELQKEYPQAKVTALQLDLEKLESVDEFARGLQERNIKLDIAILNAGFYTRNSRVTVDGFDALFQVNFVATAYLALQILPLMASSNAEPARLVLVTSEAHAWARFDTQQLHGASPWSAFATSATQDQAAETYSTAKLLLALFGRELAARMERRQVCVVLTTPGFCASSFFPKQGICMALVNLTSARSTQAGARLHVYAAAVAPAEQVHGHYLRDGAVCKLSALAESSEGQRLQGLVWHETEALCQRRRERLPDAKVL</sequence>
<comment type="similarity">
    <text evidence="1">Belongs to the short-chain dehydrogenases/reductases (SDR) family.</text>
</comment>
<dbReference type="AlphaFoldDB" id="A0A1Y2MA72"/>
<keyword evidence="3" id="KW-0560">Oxidoreductase</keyword>
<keyword evidence="5" id="KW-1185">Reference proteome</keyword>
<proteinExistence type="inferred from homology"/>
<dbReference type="PANTHER" id="PTHR24320:SF252">
    <property type="entry name" value="DEHYDROGENASE_REDUCTASE FAMILY PROTEIN, PUTATIVE (AFU_ORTHOLOGUE AFUA_3G08550)-RELATED"/>
    <property type="match status" value="1"/>
</dbReference>
<evidence type="ECO:0000256" key="2">
    <source>
        <dbReference type="ARBA" id="ARBA00022857"/>
    </source>
</evidence>
<dbReference type="InterPro" id="IPR036291">
    <property type="entry name" value="NAD(P)-bd_dom_sf"/>
</dbReference>
<dbReference type="OMA" id="VWHETEA"/>
<dbReference type="GO" id="GO:0016491">
    <property type="term" value="F:oxidoreductase activity"/>
    <property type="evidence" value="ECO:0007669"/>
    <property type="project" value="UniProtKB-KW"/>
</dbReference>
<evidence type="ECO:0000256" key="1">
    <source>
        <dbReference type="ARBA" id="ARBA00006484"/>
    </source>
</evidence>
<dbReference type="EMBL" id="KZ107840">
    <property type="protein sequence ID" value="OSS52128.1"/>
    <property type="molecule type" value="Genomic_DNA"/>
</dbReference>
<dbReference type="Pfam" id="PF00106">
    <property type="entry name" value="adh_short"/>
    <property type="match status" value="1"/>
</dbReference>
<accession>A0A1Y2MA72</accession>